<name>L1ISM7_GUITC</name>
<dbReference type="KEGG" id="gtt:GUITHDRAFT_160029"/>
<protein>
    <recommendedName>
        <fullName evidence="3">Fumarylacetoacetase-like C-terminal domain-containing protein</fullName>
    </recommendedName>
</protein>
<reference evidence="4 6" key="1">
    <citation type="journal article" date="2012" name="Nature">
        <title>Algal genomes reveal evolutionary mosaicism and the fate of nucleomorphs.</title>
        <authorList>
            <consortium name="DOE Joint Genome Institute"/>
            <person name="Curtis B.A."/>
            <person name="Tanifuji G."/>
            <person name="Burki F."/>
            <person name="Gruber A."/>
            <person name="Irimia M."/>
            <person name="Maruyama S."/>
            <person name="Arias M.C."/>
            <person name="Ball S.G."/>
            <person name="Gile G.H."/>
            <person name="Hirakawa Y."/>
            <person name="Hopkins J.F."/>
            <person name="Kuo A."/>
            <person name="Rensing S.A."/>
            <person name="Schmutz J."/>
            <person name="Symeonidi A."/>
            <person name="Elias M."/>
            <person name="Eveleigh R.J."/>
            <person name="Herman E.K."/>
            <person name="Klute M.J."/>
            <person name="Nakayama T."/>
            <person name="Obornik M."/>
            <person name="Reyes-Prieto A."/>
            <person name="Armbrust E.V."/>
            <person name="Aves S.J."/>
            <person name="Beiko R.G."/>
            <person name="Coutinho P."/>
            <person name="Dacks J.B."/>
            <person name="Durnford D.G."/>
            <person name="Fast N.M."/>
            <person name="Green B.R."/>
            <person name="Grisdale C.J."/>
            <person name="Hempel F."/>
            <person name="Henrissat B."/>
            <person name="Hoppner M.P."/>
            <person name="Ishida K."/>
            <person name="Kim E."/>
            <person name="Koreny L."/>
            <person name="Kroth P.G."/>
            <person name="Liu Y."/>
            <person name="Malik S.B."/>
            <person name="Maier U.G."/>
            <person name="McRose D."/>
            <person name="Mock T."/>
            <person name="Neilson J.A."/>
            <person name="Onodera N.T."/>
            <person name="Poole A.M."/>
            <person name="Pritham E.J."/>
            <person name="Richards T.A."/>
            <person name="Rocap G."/>
            <person name="Roy S.W."/>
            <person name="Sarai C."/>
            <person name="Schaack S."/>
            <person name="Shirato S."/>
            <person name="Slamovits C.H."/>
            <person name="Spencer D.F."/>
            <person name="Suzuki S."/>
            <person name="Worden A.Z."/>
            <person name="Zauner S."/>
            <person name="Barry K."/>
            <person name="Bell C."/>
            <person name="Bharti A.K."/>
            <person name="Crow J.A."/>
            <person name="Grimwood J."/>
            <person name="Kramer R."/>
            <person name="Lindquist E."/>
            <person name="Lucas S."/>
            <person name="Salamov A."/>
            <person name="McFadden G.I."/>
            <person name="Lane C.E."/>
            <person name="Keeling P.J."/>
            <person name="Gray M.W."/>
            <person name="Grigoriev I.V."/>
            <person name="Archibald J.M."/>
        </authorList>
    </citation>
    <scope>NUCLEOTIDE SEQUENCE</scope>
    <source>
        <strain evidence="4 6">CCMP2712</strain>
    </source>
</reference>
<dbReference type="HOGENOM" id="CLU_028458_5_0_1"/>
<dbReference type="FunFam" id="3.90.850.10:FF:000003">
    <property type="entry name" value="Fumarylacetoacetate hydrolase domain-containing 1"/>
    <property type="match status" value="1"/>
</dbReference>
<accession>L1ISM7</accession>
<gene>
    <name evidence="4" type="ORF">GUITHDRAFT_160029</name>
</gene>
<reference evidence="5" key="3">
    <citation type="submission" date="2015-06" db="UniProtKB">
        <authorList>
            <consortium name="EnsemblProtists"/>
        </authorList>
    </citation>
    <scope>IDENTIFICATION</scope>
</reference>
<dbReference type="AlphaFoldDB" id="L1ISM7"/>
<dbReference type="InterPro" id="IPR036663">
    <property type="entry name" value="Fumarylacetoacetase_C_sf"/>
</dbReference>
<keyword evidence="2" id="KW-0479">Metal-binding</keyword>
<feature type="domain" description="Fumarylacetoacetase-like C-terminal" evidence="3">
    <location>
        <begin position="10"/>
        <end position="201"/>
    </location>
</feature>
<evidence type="ECO:0000259" key="3">
    <source>
        <dbReference type="Pfam" id="PF01557"/>
    </source>
</evidence>
<dbReference type="EMBL" id="JH993042">
    <property type="protein sequence ID" value="EKX39112.1"/>
    <property type="molecule type" value="Genomic_DNA"/>
</dbReference>
<evidence type="ECO:0000256" key="1">
    <source>
        <dbReference type="ARBA" id="ARBA00010211"/>
    </source>
</evidence>
<dbReference type="eggNOG" id="KOG1535">
    <property type="taxonomic scope" value="Eukaryota"/>
</dbReference>
<evidence type="ECO:0000256" key="2">
    <source>
        <dbReference type="ARBA" id="ARBA00022723"/>
    </source>
</evidence>
<evidence type="ECO:0000313" key="6">
    <source>
        <dbReference type="Proteomes" id="UP000011087"/>
    </source>
</evidence>
<evidence type="ECO:0000313" key="4">
    <source>
        <dbReference type="EMBL" id="EKX39112.1"/>
    </source>
</evidence>
<comment type="similarity">
    <text evidence="1">Belongs to the FAH family.</text>
</comment>
<dbReference type="Proteomes" id="UP000011087">
    <property type="component" value="Unassembled WGS sequence"/>
</dbReference>
<dbReference type="GO" id="GO:0005739">
    <property type="term" value="C:mitochondrion"/>
    <property type="evidence" value="ECO:0007669"/>
    <property type="project" value="TreeGrafter"/>
</dbReference>
<reference evidence="6" key="2">
    <citation type="submission" date="2012-11" db="EMBL/GenBank/DDBJ databases">
        <authorList>
            <person name="Kuo A."/>
            <person name="Curtis B.A."/>
            <person name="Tanifuji G."/>
            <person name="Burki F."/>
            <person name="Gruber A."/>
            <person name="Irimia M."/>
            <person name="Maruyama S."/>
            <person name="Arias M.C."/>
            <person name="Ball S.G."/>
            <person name="Gile G.H."/>
            <person name="Hirakawa Y."/>
            <person name="Hopkins J.F."/>
            <person name="Rensing S.A."/>
            <person name="Schmutz J."/>
            <person name="Symeonidi A."/>
            <person name="Elias M."/>
            <person name="Eveleigh R.J."/>
            <person name="Herman E.K."/>
            <person name="Klute M.J."/>
            <person name="Nakayama T."/>
            <person name="Obornik M."/>
            <person name="Reyes-Prieto A."/>
            <person name="Armbrust E.V."/>
            <person name="Aves S.J."/>
            <person name="Beiko R.G."/>
            <person name="Coutinho P."/>
            <person name="Dacks J.B."/>
            <person name="Durnford D.G."/>
            <person name="Fast N.M."/>
            <person name="Green B.R."/>
            <person name="Grisdale C."/>
            <person name="Hempe F."/>
            <person name="Henrissat B."/>
            <person name="Hoppner M.P."/>
            <person name="Ishida K.-I."/>
            <person name="Kim E."/>
            <person name="Koreny L."/>
            <person name="Kroth P.G."/>
            <person name="Liu Y."/>
            <person name="Malik S.-B."/>
            <person name="Maier U.G."/>
            <person name="McRose D."/>
            <person name="Mock T."/>
            <person name="Neilson J.A."/>
            <person name="Onodera N.T."/>
            <person name="Poole A.M."/>
            <person name="Pritham E.J."/>
            <person name="Richards T.A."/>
            <person name="Rocap G."/>
            <person name="Roy S.W."/>
            <person name="Sarai C."/>
            <person name="Schaack S."/>
            <person name="Shirato S."/>
            <person name="Slamovits C.H."/>
            <person name="Spencer D.F."/>
            <person name="Suzuki S."/>
            <person name="Worden A.Z."/>
            <person name="Zauner S."/>
            <person name="Barry K."/>
            <person name="Bell C."/>
            <person name="Bharti A.K."/>
            <person name="Crow J.A."/>
            <person name="Grimwood J."/>
            <person name="Kramer R."/>
            <person name="Lindquist E."/>
            <person name="Lucas S."/>
            <person name="Salamov A."/>
            <person name="McFadden G.I."/>
            <person name="Lane C.E."/>
            <person name="Keeling P.J."/>
            <person name="Gray M.W."/>
            <person name="Grigoriev I.V."/>
            <person name="Archibald J.M."/>
        </authorList>
    </citation>
    <scope>NUCLEOTIDE SEQUENCE</scope>
    <source>
        <strain evidence="6">CCMP2712</strain>
    </source>
</reference>
<dbReference type="PANTHER" id="PTHR11820">
    <property type="entry name" value="ACYLPYRUVASE"/>
    <property type="match status" value="1"/>
</dbReference>
<sequence>MAGFVGTGKKIVAIGRNYVKHAMELNNPVPSEPFWFLKPTTSYVTAGKPVIIPRGVDEIHHEVELGVVIGRGGKNIKSEEALSHVAGYCLAFDMTVRTWQDKAKQKGLPWTACKGFDSSLPVGSFLHKDLVKDPSNLTLWCKVNQVERQRGSTSLMIFPIPQLISAISSVHTLEEGDLILTGTPEGVGPVRRGDVLQGGIEELDVKVEFQVE</sequence>
<dbReference type="PANTHER" id="PTHR11820:SF7">
    <property type="entry name" value="ACYLPYRUVASE FAHD1, MITOCHONDRIAL"/>
    <property type="match status" value="1"/>
</dbReference>
<keyword evidence="6" id="KW-1185">Reference proteome</keyword>
<dbReference type="GO" id="GO:0046872">
    <property type="term" value="F:metal ion binding"/>
    <property type="evidence" value="ECO:0007669"/>
    <property type="project" value="UniProtKB-KW"/>
</dbReference>
<dbReference type="Pfam" id="PF01557">
    <property type="entry name" value="FAA_hydrolase"/>
    <property type="match status" value="1"/>
</dbReference>
<dbReference type="Gene3D" id="3.90.850.10">
    <property type="entry name" value="Fumarylacetoacetase-like, C-terminal domain"/>
    <property type="match status" value="1"/>
</dbReference>
<dbReference type="GO" id="GO:0019752">
    <property type="term" value="P:carboxylic acid metabolic process"/>
    <property type="evidence" value="ECO:0007669"/>
    <property type="project" value="UniProtKB-ARBA"/>
</dbReference>
<dbReference type="InterPro" id="IPR011234">
    <property type="entry name" value="Fumarylacetoacetase-like_C"/>
</dbReference>
<dbReference type="STRING" id="905079.L1ISM7"/>
<dbReference type="PaxDb" id="55529-EKX39112"/>
<organism evidence="4">
    <name type="scientific">Guillardia theta (strain CCMP2712)</name>
    <name type="common">Cryptophyte</name>
    <dbReference type="NCBI Taxonomy" id="905079"/>
    <lineage>
        <taxon>Eukaryota</taxon>
        <taxon>Cryptophyceae</taxon>
        <taxon>Pyrenomonadales</taxon>
        <taxon>Geminigeraceae</taxon>
        <taxon>Guillardia</taxon>
    </lineage>
</organism>
<dbReference type="OMA" id="WNIAETI"/>
<dbReference type="GeneID" id="17295909"/>
<dbReference type="EnsemblProtists" id="EKX39112">
    <property type="protein sequence ID" value="EKX39112"/>
    <property type="gene ID" value="GUITHDRAFT_160029"/>
</dbReference>
<dbReference type="OrthoDB" id="411064at2759"/>
<dbReference type="SUPFAM" id="SSF56529">
    <property type="entry name" value="FAH"/>
    <property type="match status" value="1"/>
</dbReference>
<dbReference type="RefSeq" id="XP_005826092.1">
    <property type="nucleotide sequence ID" value="XM_005826035.1"/>
</dbReference>
<proteinExistence type="inferred from homology"/>
<evidence type="ECO:0000313" key="5">
    <source>
        <dbReference type="EnsemblProtists" id="EKX39112"/>
    </source>
</evidence>
<dbReference type="GO" id="GO:0018773">
    <property type="term" value="F:acetylpyruvate hydrolase activity"/>
    <property type="evidence" value="ECO:0007669"/>
    <property type="project" value="TreeGrafter"/>
</dbReference>